<accession>A0A5A8CDJ6</accession>
<feature type="compositionally biased region" description="Low complexity" evidence="1">
    <location>
        <begin position="202"/>
        <end position="212"/>
    </location>
</feature>
<evidence type="ECO:0000256" key="1">
    <source>
        <dbReference type="SAM" id="MobiDB-lite"/>
    </source>
</evidence>
<evidence type="ECO:0000313" key="2">
    <source>
        <dbReference type="EMBL" id="KAA0151116.1"/>
    </source>
</evidence>
<sequence length="818" mass="82638">MASEWPDLDDLDPSGGQDALGGDEGGLRLVTDGDEAAAAAMEASQAWHVPPGSGIGASVADSFATAMGASMMSAAGDGDEWGRQSFMVANAGGPAAAAFAAASTDAAAVAASSYWGSGSQMRLSTVLAPPDAQRAEDDLFAREGDADAEWDGQTAAVGVATGGVLASHQAARGGAALASHGREGSSRGPQVQMQLGFEHEAAPAAEAATPAREAGERESTQPPGAEAAGDAVGVRSSQSDLTPSRPEADASAAGPGHSRWQLRAAEAGAEAEVAPEEEAEEEEEGAAKGFGLPAVVLETHFRPAGRPSHRSGATTRSGTGASHHKNDYCLAAPLEPSSWLRLRPMLRLNEELQAGSAPETLVVTTGGIFPQAVASFRLSVHVSELDASLFLGADALPGARMADASIRVVVEGAEARSESLAVGEAVSGIRRVAAAVLGIRVEDCIASSPVRQLLGQQGTRGAGQGLPVLQLRADVYPDALLELGSAPEAPESAGAGVKRAEAGQVGPVCVRLGASVQPLRLVVGPQTVAFLASAQSILALLPLERVDLTLPAVLHPAPGVQPSSAAADAMSPDEAASLVLRSWSSDIVRRQVASCVAGLSTSFLPIRRIADAGAEAARAFGGGRASSHAGPRPNVGFVLLPASGGGRATARRSGHPVHQPPSVADRARTAAVAAGQTGAGVVRSAGVLARALAVEVLRAATGAVRAADRIVDAVQTTAPGHDHAGDSVPAGEHAAGAERQVVVAMEAPPRHRGGAGRAVPVAVIQPVRGASRALVDLLRSARRSVSAWGPGASGLEAARQAEREALFKAPRQLQPVEE</sequence>
<feature type="region of interest" description="Disordered" evidence="1">
    <location>
        <begin position="202"/>
        <end position="287"/>
    </location>
</feature>
<comment type="caution">
    <text evidence="2">The sequence shown here is derived from an EMBL/GenBank/DDBJ whole genome shotgun (WGS) entry which is preliminary data.</text>
</comment>
<dbReference type="EMBL" id="VLTN01000029">
    <property type="protein sequence ID" value="KAA0151116.1"/>
    <property type="molecule type" value="Genomic_DNA"/>
</dbReference>
<feature type="compositionally biased region" description="Polar residues" evidence="1">
    <location>
        <begin position="311"/>
        <end position="320"/>
    </location>
</feature>
<reference evidence="2 3" key="1">
    <citation type="submission" date="2019-07" db="EMBL/GenBank/DDBJ databases">
        <title>Genomes of Cafeteria roenbergensis.</title>
        <authorList>
            <person name="Fischer M.G."/>
            <person name="Hackl T."/>
            <person name="Roman M."/>
        </authorList>
    </citation>
    <scope>NUCLEOTIDE SEQUENCE [LARGE SCALE GENOMIC DNA]</scope>
    <source>
        <strain evidence="2 3">BVI</strain>
    </source>
</reference>
<organism evidence="2 3">
    <name type="scientific">Cafeteria roenbergensis</name>
    <name type="common">Marine flagellate</name>
    <dbReference type="NCBI Taxonomy" id="33653"/>
    <lineage>
        <taxon>Eukaryota</taxon>
        <taxon>Sar</taxon>
        <taxon>Stramenopiles</taxon>
        <taxon>Bigyra</taxon>
        <taxon>Opalozoa</taxon>
        <taxon>Bicosoecida</taxon>
        <taxon>Cafeteriaceae</taxon>
        <taxon>Cafeteria</taxon>
    </lineage>
</organism>
<feature type="compositionally biased region" description="Acidic residues" evidence="1">
    <location>
        <begin position="273"/>
        <end position="284"/>
    </location>
</feature>
<name>A0A5A8CDJ6_CAFRO</name>
<dbReference type="Proteomes" id="UP000323011">
    <property type="component" value="Unassembled WGS sequence"/>
</dbReference>
<gene>
    <name evidence="2" type="ORF">FNF29_04807</name>
</gene>
<protein>
    <recommendedName>
        <fullName evidence="4">Autophagy-related protein 2</fullName>
    </recommendedName>
</protein>
<proteinExistence type="predicted"/>
<evidence type="ECO:0000313" key="3">
    <source>
        <dbReference type="Proteomes" id="UP000323011"/>
    </source>
</evidence>
<dbReference type="AlphaFoldDB" id="A0A5A8CDJ6"/>
<evidence type="ECO:0008006" key="4">
    <source>
        <dbReference type="Google" id="ProtNLM"/>
    </source>
</evidence>
<feature type="compositionally biased region" description="Acidic residues" evidence="1">
    <location>
        <begin position="1"/>
        <end position="12"/>
    </location>
</feature>
<keyword evidence="3" id="KW-1185">Reference proteome</keyword>
<feature type="region of interest" description="Disordered" evidence="1">
    <location>
        <begin position="1"/>
        <end position="29"/>
    </location>
</feature>
<feature type="region of interest" description="Disordered" evidence="1">
    <location>
        <begin position="301"/>
        <end position="324"/>
    </location>
</feature>